<comment type="caution">
    <text evidence="2">The sequence shown here is derived from an EMBL/GenBank/DDBJ whole genome shotgun (WGS) entry which is preliminary data.</text>
</comment>
<reference evidence="2 3" key="1">
    <citation type="journal article" date="2018" name="PLoS ONE">
        <title>The draft genome of Kipferlia bialata reveals reductive genome evolution in fornicate parasites.</title>
        <authorList>
            <person name="Tanifuji G."/>
            <person name="Takabayashi S."/>
            <person name="Kume K."/>
            <person name="Takagi M."/>
            <person name="Nakayama T."/>
            <person name="Kamikawa R."/>
            <person name="Inagaki Y."/>
            <person name="Hashimoto T."/>
        </authorList>
    </citation>
    <scope>NUCLEOTIDE SEQUENCE [LARGE SCALE GENOMIC DNA]</scope>
    <source>
        <strain evidence="2">NY0173</strain>
    </source>
</reference>
<evidence type="ECO:0000256" key="1">
    <source>
        <dbReference type="SAM" id="MobiDB-lite"/>
    </source>
</evidence>
<keyword evidence="3" id="KW-1185">Reference proteome</keyword>
<sequence length="55" mass="6252">MITPESLSFTHKCTRCSDMPVPPDEDTSMWICKEPPGSVKQEEEEEEEVVDPAQK</sequence>
<evidence type="ECO:0000313" key="3">
    <source>
        <dbReference type="Proteomes" id="UP000265618"/>
    </source>
</evidence>
<feature type="region of interest" description="Disordered" evidence="1">
    <location>
        <begin position="20"/>
        <end position="55"/>
    </location>
</feature>
<proteinExistence type="predicted"/>
<name>A0A391NY68_9EUKA</name>
<dbReference type="AlphaFoldDB" id="A0A391NY68"/>
<feature type="compositionally biased region" description="Acidic residues" evidence="1">
    <location>
        <begin position="42"/>
        <end position="55"/>
    </location>
</feature>
<accession>A0A391NY68</accession>
<dbReference type="Proteomes" id="UP000265618">
    <property type="component" value="Unassembled WGS sequence"/>
</dbReference>
<organism evidence="2 3">
    <name type="scientific">Kipferlia bialata</name>
    <dbReference type="NCBI Taxonomy" id="797122"/>
    <lineage>
        <taxon>Eukaryota</taxon>
        <taxon>Metamonada</taxon>
        <taxon>Carpediemonas-like organisms</taxon>
        <taxon>Kipferlia</taxon>
    </lineage>
</organism>
<dbReference type="EMBL" id="BDIP01008876">
    <property type="protein sequence ID" value="GCA64866.1"/>
    <property type="molecule type" value="Genomic_DNA"/>
</dbReference>
<feature type="non-terminal residue" evidence="2">
    <location>
        <position position="55"/>
    </location>
</feature>
<evidence type="ECO:0000313" key="2">
    <source>
        <dbReference type="EMBL" id="GCA64866.1"/>
    </source>
</evidence>
<protein>
    <submittedName>
        <fullName evidence="2">Uncharacterized protein</fullName>
    </submittedName>
</protein>
<gene>
    <name evidence="2" type="ORF">KIPB_015606</name>
</gene>